<dbReference type="NCBIfam" id="TIGR00633">
    <property type="entry name" value="xth"/>
    <property type="match status" value="1"/>
</dbReference>
<keyword evidence="6" id="KW-0464">Manganese</keyword>
<feature type="active site" description="Proton acceptor" evidence="5">
    <location>
        <position position="262"/>
    </location>
</feature>
<evidence type="ECO:0000256" key="7">
    <source>
        <dbReference type="PIRSR" id="PIRSR604808-3"/>
    </source>
</evidence>
<dbReference type="CDD" id="cd09086">
    <property type="entry name" value="ExoIII-like_AP-endo"/>
    <property type="match status" value="1"/>
</dbReference>
<evidence type="ECO:0000313" key="9">
    <source>
        <dbReference type="EMBL" id="PUE02742.1"/>
    </source>
</evidence>
<keyword evidence="4 6" id="KW-0460">Magnesium</keyword>
<organism evidence="9 10">
    <name type="scientific">Candidatus Sedimenticola endophacoides</name>
    <dbReference type="NCBI Taxonomy" id="2548426"/>
    <lineage>
        <taxon>Bacteria</taxon>
        <taxon>Pseudomonadati</taxon>
        <taxon>Pseudomonadota</taxon>
        <taxon>Gammaproteobacteria</taxon>
        <taxon>Chromatiales</taxon>
        <taxon>Sedimenticolaceae</taxon>
        <taxon>Sedimenticola</taxon>
    </lineage>
</organism>
<dbReference type="PANTHER" id="PTHR43250:SF2">
    <property type="entry name" value="EXODEOXYRIBONUCLEASE III"/>
    <property type="match status" value="1"/>
</dbReference>
<dbReference type="NCBIfam" id="NF008733">
    <property type="entry name" value="PRK11756.1"/>
    <property type="match status" value="1"/>
</dbReference>
<feature type="site" description="Important for catalytic activity" evidence="7">
    <location>
        <position position="232"/>
    </location>
</feature>
<evidence type="ECO:0000256" key="3">
    <source>
        <dbReference type="ARBA" id="ARBA00022801"/>
    </source>
</evidence>
<evidence type="ECO:0000256" key="1">
    <source>
        <dbReference type="ARBA" id="ARBA00007092"/>
    </source>
</evidence>
<dbReference type="AlphaFoldDB" id="A0A6N4DYI9"/>
<dbReference type="PROSITE" id="PS51435">
    <property type="entry name" value="AP_NUCLEASE_F1_4"/>
    <property type="match status" value="1"/>
</dbReference>
<sequence length="271" mass="31317">MKIVSFNTNGIRARRHQLQALVQCHDPDVMAIQETKVQDRDFPVDMLDELGYRASFFGQKTHYGVALLSRQPPLELRKGFPDDHAEAQRRLIAGRFVAPSGREVSVINGYFPQGESRDHPLKFPTKRKFYADLLAYLRAHHHPDQDLVVLGDMNVAPLDADIGIGADNARRWLRGGKCSFLPEEREWLQALREWGLHDTFRTLHPDVRDRFSWFDYRSRGFEREPRRGLRIDLILASSALNRRCTGAGIDYHIRSMDKPSDHCPVWAEFDL</sequence>
<dbReference type="PANTHER" id="PTHR43250">
    <property type="entry name" value="EXODEOXYRIBONUCLEASE III"/>
    <property type="match status" value="1"/>
</dbReference>
<dbReference type="InterPro" id="IPR004808">
    <property type="entry name" value="AP_endonuc_1"/>
</dbReference>
<feature type="domain" description="Endonuclease/exonuclease/phosphatase" evidence="8">
    <location>
        <begin position="4"/>
        <end position="262"/>
    </location>
</feature>
<comment type="caution">
    <text evidence="9">The sequence shown here is derived from an EMBL/GenBank/DDBJ whole genome shotgun (WGS) entry which is preliminary data.</text>
</comment>
<dbReference type="GO" id="GO:0006281">
    <property type="term" value="P:DNA repair"/>
    <property type="evidence" value="ECO:0007669"/>
    <property type="project" value="InterPro"/>
</dbReference>
<proteinExistence type="inferred from homology"/>
<name>A0A6N4DYI9_9GAMM</name>
<feature type="active site" description="Proton donor/acceptor" evidence="5">
    <location>
        <position position="152"/>
    </location>
</feature>
<keyword evidence="2 6" id="KW-0479">Metal-binding</keyword>
<dbReference type="InterPro" id="IPR020847">
    <property type="entry name" value="AP_endonuclease_F1_BS"/>
</dbReference>
<dbReference type="GO" id="GO:0046872">
    <property type="term" value="F:metal ion binding"/>
    <property type="evidence" value="ECO:0007669"/>
    <property type="project" value="UniProtKB-KW"/>
</dbReference>
<feature type="binding site" evidence="6">
    <location>
        <position position="152"/>
    </location>
    <ligand>
        <name>Mg(2+)</name>
        <dbReference type="ChEBI" id="CHEBI:18420"/>
        <label>1</label>
    </ligand>
</feature>
<feature type="site" description="Interaction with DNA substrate" evidence="7">
    <location>
        <position position="262"/>
    </location>
</feature>
<dbReference type="InterPro" id="IPR005135">
    <property type="entry name" value="Endo/exonuclease/phosphatase"/>
</dbReference>
<evidence type="ECO:0000256" key="4">
    <source>
        <dbReference type="ARBA" id="ARBA00022842"/>
    </source>
</evidence>
<dbReference type="GO" id="GO:0008311">
    <property type="term" value="F:double-stranded DNA 3'-5' DNA exonuclease activity"/>
    <property type="evidence" value="ECO:0007669"/>
    <property type="project" value="InterPro"/>
</dbReference>
<dbReference type="SUPFAM" id="SSF56219">
    <property type="entry name" value="DNase I-like"/>
    <property type="match status" value="1"/>
</dbReference>
<feature type="binding site" evidence="6">
    <location>
        <position position="7"/>
    </location>
    <ligand>
        <name>Mg(2+)</name>
        <dbReference type="ChEBI" id="CHEBI:18420"/>
        <label>1</label>
    </ligand>
</feature>
<comment type="similarity">
    <text evidence="1">Belongs to the DNA repair enzymes AP/ExoA family.</text>
</comment>
<evidence type="ECO:0000256" key="6">
    <source>
        <dbReference type="PIRSR" id="PIRSR604808-2"/>
    </source>
</evidence>
<dbReference type="Pfam" id="PF03372">
    <property type="entry name" value="Exo_endo_phos"/>
    <property type="match status" value="1"/>
</dbReference>
<gene>
    <name evidence="9" type="ORF">C3L24_05525</name>
</gene>
<feature type="binding site" evidence="6">
    <location>
        <position position="261"/>
    </location>
    <ligand>
        <name>Mg(2+)</name>
        <dbReference type="ChEBI" id="CHEBI:18420"/>
        <label>1</label>
    </ligand>
</feature>
<keyword evidence="3" id="KW-0378">Hydrolase</keyword>
<dbReference type="NCBIfam" id="TIGR00195">
    <property type="entry name" value="exoDNase_III"/>
    <property type="match status" value="1"/>
</dbReference>
<evidence type="ECO:0000259" key="8">
    <source>
        <dbReference type="Pfam" id="PF03372"/>
    </source>
</evidence>
<evidence type="ECO:0000313" key="10">
    <source>
        <dbReference type="Proteomes" id="UP000250928"/>
    </source>
</evidence>
<dbReference type="GO" id="GO:0004519">
    <property type="term" value="F:endonuclease activity"/>
    <property type="evidence" value="ECO:0007669"/>
    <property type="project" value="InterPro"/>
</dbReference>
<evidence type="ECO:0000256" key="2">
    <source>
        <dbReference type="ARBA" id="ARBA00022723"/>
    </source>
</evidence>
<comment type="cofactor">
    <cofactor evidence="6">
        <name>Mg(2+)</name>
        <dbReference type="ChEBI" id="CHEBI:18420"/>
    </cofactor>
    <cofactor evidence="6">
        <name>Mn(2+)</name>
        <dbReference type="ChEBI" id="CHEBI:29035"/>
    </cofactor>
    <text evidence="6">Probably binds two magnesium or manganese ions per subunit.</text>
</comment>
<dbReference type="InterPro" id="IPR036691">
    <property type="entry name" value="Endo/exonu/phosph_ase_sf"/>
</dbReference>
<dbReference type="EMBL" id="PQCO01000174">
    <property type="protein sequence ID" value="PUE02742.1"/>
    <property type="molecule type" value="Genomic_DNA"/>
</dbReference>
<dbReference type="InterPro" id="IPR037493">
    <property type="entry name" value="ExoIII-like"/>
</dbReference>
<feature type="site" description="Transition state stabilizer" evidence="7">
    <location>
        <position position="154"/>
    </location>
</feature>
<dbReference type="GO" id="GO:0003677">
    <property type="term" value="F:DNA binding"/>
    <property type="evidence" value="ECO:0007669"/>
    <property type="project" value="InterPro"/>
</dbReference>
<dbReference type="Gene3D" id="3.60.10.10">
    <property type="entry name" value="Endonuclease/exonuclease/phosphatase"/>
    <property type="match status" value="1"/>
</dbReference>
<accession>A0A6N4DYI9</accession>
<reference evidence="9 10" key="1">
    <citation type="submission" date="2018-01" db="EMBL/GenBank/DDBJ databases">
        <title>Novel co-symbiosis in the lucinid bivalve Phacoides pectinatus.</title>
        <authorList>
            <person name="Lim S.J."/>
            <person name="Davis B.G."/>
            <person name="Gill D.E."/>
            <person name="Engel A.S."/>
            <person name="Anderson L.C."/>
            <person name="Campbell B.J."/>
        </authorList>
    </citation>
    <scope>NUCLEOTIDE SEQUENCE [LARGE SCALE GENOMIC DNA]</scope>
    <source>
        <strain evidence="9">N3_P5</strain>
    </source>
</reference>
<evidence type="ECO:0000256" key="5">
    <source>
        <dbReference type="PIRSR" id="PIRSR604808-1"/>
    </source>
</evidence>
<protein>
    <submittedName>
        <fullName evidence="9">Exodeoxyribonuclease III</fullName>
    </submittedName>
</protein>
<dbReference type="Proteomes" id="UP000250928">
    <property type="component" value="Unassembled WGS sequence"/>
</dbReference>
<feature type="binding site" evidence="6">
    <location>
        <position position="154"/>
    </location>
    <ligand>
        <name>Mg(2+)</name>
        <dbReference type="ChEBI" id="CHEBI:18420"/>
        <label>1</label>
    </ligand>
</feature>
<dbReference type="PROSITE" id="PS00726">
    <property type="entry name" value="AP_NUCLEASE_F1_1"/>
    <property type="match status" value="1"/>
</dbReference>
<feature type="active site" evidence="5">
    <location>
        <position position="110"/>
    </location>
</feature>
<feature type="binding site" evidence="6">
    <location>
        <position position="262"/>
    </location>
    <ligand>
        <name>Mg(2+)</name>
        <dbReference type="ChEBI" id="CHEBI:18420"/>
        <label>1</label>
    </ligand>
</feature>
<feature type="binding site" evidence="6">
    <location>
        <position position="34"/>
    </location>
    <ligand>
        <name>Mg(2+)</name>
        <dbReference type="ChEBI" id="CHEBI:18420"/>
        <label>1</label>
    </ligand>
</feature>